<keyword evidence="1" id="KW-0812">Transmembrane</keyword>
<dbReference type="InterPro" id="IPR008699">
    <property type="entry name" value="NDUFB8"/>
</dbReference>
<evidence type="ECO:0000313" key="2">
    <source>
        <dbReference type="EMBL" id="CAG6692769.1"/>
    </source>
</evidence>
<keyword evidence="2" id="KW-0830">Ubiquinone</keyword>
<dbReference type="PANTHER" id="PTHR12840:SF1">
    <property type="entry name" value="NADH DEHYDROGENASE [UBIQUINONE] 1 BETA SUBCOMPLEX SUBUNIT 8, MITOCHONDRIAL"/>
    <property type="match status" value="1"/>
</dbReference>
<name>A0A8D8TRN1_9HEMI</name>
<dbReference type="Pfam" id="PF05821">
    <property type="entry name" value="NDUF_B8"/>
    <property type="match status" value="1"/>
</dbReference>
<dbReference type="EMBL" id="HBUF01149649">
    <property type="protein sequence ID" value="CAG6647953.1"/>
    <property type="molecule type" value="Transcribed_RNA"/>
</dbReference>
<dbReference type="GO" id="GO:0005739">
    <property type="term" value="C:mitochondrion"/>
    <property type="evidence" value="ECO:0007669"/>
    <property type="project" value="InterPro"/>
</dbReference>
<dbReference type="PANTHER" id="PTHR12840">
    <property type="entry name" value="NADH-UBIQUINONE OXIDOREDUCTASE ASHI SUBUNIT"/>
    <property type="match status" value="1"/>
</dbReference>
<protein>
    <submittedName>
        <fullName evidence="2">NADH dehydrogenase [ubiquinone] 1 beta subcomplex subunit 8, mitochondrial</fullName>
    </submittedName>
</protein>
<evidence type="ECO:0000256" key="1">
    <source>
        <dbReference type="SAM" id="Phobius"/>
    </source>
</evidence>
<dbReference type="EMBL" id="HBUF01308815">
    <property type="protein sequence ID" value="CAG6692769.1"/>
    <property type="molecule type" value="Transcribed_RNA"/>
</dbReference>
<reference evidence="2" key="1">
    <citation type="submission" date="2021-05" db="EMBL/GenBank/DDBJ databases">
        <authorList>
            <person name="Alioto T."/>
            <person name="Alioto T."/>
            <person name="Gomez Garrido J."/>
        </authorList>
    </citation>
    <scope>NUCLEOTIDE SEQUENCE</scope>
</reference>
<keyword evidence="1" id="KW-1133">Transmembrane helix</keyword>
<feature type="transmembrane region" description="Helical" evidence="1">
    <location>
        <begin position="137"/>
        <end position="155"/>
    </location>
</feature>
<sequence>MFKLRVLSHMKAFKAFPLVSNVSPLQVQAVRTAYVYTPDWLPGKRPQTEEEHKKAAKRYNMLPEEYEPQPDDGLATGDYPHLPTSHLDDRDPFYPWDYPLLRTNYGEALPDDFIINTYGIFNPNEMIYKKLPWGEQIIKATLLFSGFAFMIWFFMLEYRYYDPKFNSPLYKKGTVHYGYPDKGVVHYGLNGLPEK</sequence>
<proteinExistence type="predicted"/>
<dbReference type="EMBL" id="HBUF01308814">
    <property type="protein sequence ID" value="CAG6692768.1"/>
    <property type="molecule type" value="Transcribed_RNA"/>
</dbReference>
<dbReference type="AlphaFoldDB" id="A0A8D8TRN1"/>
<organism evidence="2">
    <name type="scientific">Cacopsylla melanoneura</name>
    <dbReference type="NCBI Taxonomy" id="428564"/>
    <lineage>
        <taxon>Eukaryota</taxon>
        <taxon>Metazoa</taxon>
        <taxon>Ecdysozoa</taxon>
        <taxon>Arthropoda</taxon>
        <taxon>Hexapoda</taxon>
        <taxon>Insecta</taxon>
        <taxon>Pterygota</taxon>
        <taxon>Neoptera</taxon>
        <taxon>Paraneoptera</taxon>
        <taxon>Hemiptera</taxon>
        <taxon>Sternorrhyncha</taxon>
        <taxon>Psylloidea</taxon>
        <taxon>Psyllidae</taxon>
        <taxon>Psyllinae</taxon>
        <taxon>Cacopsylla</taxon>
    </lineage>
</organism>
<dbReference type="EMBL" id="HBUF01149648">
    <property type="protein sequence ID" value="CAG6647952.1"/>
    <property type="molecule type" value="Transcribed_RNA"/>
</dbReference>
<keyword evidence="1" id="KW-0472">Membrane</keyword>
<accession>A0A8D8TRN1</accession>